<dbReference type="GO" id="GO:0003824">
    <property type="term" value="F:catalytic activity"/>
    <property type="evidence" value="ECO:0007669"/>
    <property type="project" value="UniProtKB-ARBA"/>
</dbReference>
<organism evidence="5 6">
    <name type="scientific">Rhizobium tubonense</name>
    <dbReference type="NCBI Taxonomy" id="484088"/>
    <lineage>
        <taxon>Bacteria</taxon>
        <taxon>Pseudomonadati</taxon>
        <taxon>Pseudomonadota</taxon>
        <taxon>Alphaproteobacteria</taxon>
        <taxon>Hyphomicrobiales</taxon>
        <taxon>Rhizobiaceae</taxon>
        <taxon>Rhizobium/Agrobacterium group</taxon>
        <taxon>Rhizobium</taxon>
    </lineage>
</organism>
<dbReference type="Gene3D" id="3.40.50.1000">
    <property type="entry name" value="HAD superfamily/HAD-like"/>
    <property type="match status" value="1"/>
</dbReference>
<comment type="cofactor">
    <cofactor evidence="1">
        <name>Mg(2+)</name>
        <dbReference type="ChEBI" id="CHEBI:18420"/>
    </cofactor>
</comment>
<sequence>MFKHSANTDHKAMPQLIIFDFDGTLAETEALIAKIASLKLKALGVDIEARTIAETFAIETLDDDVAVLERLLNRALHLEFMDEVRADVRASILNGLEATPGSFEVLSILKVPFCVASNASRADLIRRLRAAGLFELVGPRFFSAHDVGVKKPDPGVFLLAAEAMGVKPQDCLVVEDSMAGIQAARRASMRYVAFAGASHHSEQSRRNLFEAKPEAMLVNMGQLLAYLEKLGQVEI</sequence>
<keyword evidence="3" id="KW-0479">Metal-binding</keyword>
<reference evidence="5 6" key="1">
    <citation type="journal article" date="2018" name="Sci. Rep.">
        <title>Rhizobium tumorigenes sp. nov., a novel plant tumorigenic bacterium isolated from cane gall tumors on thornless blackberry.</title>
        <authorList>
            <person name="Kuzmanovi N."/>
            <person name="Smalla K."/>
            <person name="Gronow S."/>
            <person name="PuBawska J."/>
        </authorList>
    </citation>
    <scope>NUCLEOTIDE SEQUENCE [LARGE SCALE GENOMIC DNA]</scope>
    <source>
        <strain evidence="5 6">CCBAU 85046</strain>
    </source>
</reference>
<comment type="caution">
    <text evidence="5">The sequence shown here is derived from an EMBL/GenBank/DDBJ whole genome shotgun (WGS) entry which is preliminary data.</text>
</comment>
<dbReference type="RefSeq" id="WP_111161158.1">
    <property type="nucleotide sequence ID" value="NZ_PCDP01000036.1"/>
</dbReference>
<evidence type="ECO:0000313" key="5">
    <source>
        <dbReference type="EMBL" id="PZM12962.1"/>
    </source>
</evidence>
<evidence type="ECO:0000313" key="6">
    <source>
        <dbReference type="Proteomes" id="UP000248925"/>
    </source>
</evidence>
<dbReference type="Proteomes" id="UP000248925">
    <property type="component" value="Unassembled WGS sequence"/>
</dbReference>
<dbReference type="InterPro" id="IPR051600">
    <property type="entry name" value="Beta-PGM-like"/>
</dbReference>
<dbReference type="InterPro" id="IPR023198">
    <property type="entry name" value="PGP-like_dom2"/>
</dbReference>
<accession>A0A2W4CJ49</accession>
<proteinExistence type="inferred from homology"/>
<dbReference type="PANTHER" id="PTHR46193:SF10">
    <property type="entry name" value="6-PHOSPHOGLUCONATE PHOSPHATASE"/>
    <property type="match status" value="1"/>
</dbReference>
<evidence type="ECO:0000256" key="1">
    <source>
        <dbReference type="ARBA" id="ARBA00001946"/>
    </source>
</evidence>
<name>A0A2W4CJ49_9HYPH</name>
<dbReference type="InterPro" id="IPR036412">
    <property type="entry name" value="HAD-like_sf"/>
</dbReference>
<evidence type="ECO:0008006" key="7">
    <source>
        <dbReference type="Google" id="ProtNLM"/>
    </source>
</evidence>
<dbReference type="Pfam" id="PF00702">
    <property type="entry name" value="Hydrolase"/>
    <property type="match status" value="1"/>
</dbReference>
<dbReference type="Gene3D" id="1.10.150.240">
    <property type="entry name" value="Putative phosphatase, domain 2"/>
    <property type="match status" value="1"/>
</dbReference>
<dbReference type="NCBIfam" id="TIGR01509">
    <property type="entry name" value="HAD-SF-IA-v3"/>
    <property type="match status" value="1"/>
</dbReference>
<dbReference type="SFLD" id="SFLDG01129">
    <property type="entry name" value="C1.5:_HAD__Beta-PGM__Phosphata"/>
    <property type="match status" value="1"/>
</dbReference>
<evidence type="ECO:0000256" key="4">
    <source>
        <dbReference type="ARBA" id="ARBA00022842"/>
    </source>
</evidence>
<dbReference type="PANTHER" id="PTHR46193">
    <property type="entry name" value="6-PHOSPHOGLUCONATE PHOSPHATASE"/>
    <property type="match status" value="1"/>
</dbReference>
<evidence type="ECO:0000256" key="2">
    <source>
        <dbReference type="ARBA" id="ARBA00006171"/>
    </source>
</evidence>
<dbReference type="InterPro" id="IPR006439">
    <property type="entry name" value="HAD-SF_hydro_IA"/>
</dbReference>
<dbReference type="EMBL" id="PCDP01000036">
    <property type="protein sequence ID" value="PZM12962.1"/>
    <property type="molecule type" value="Genomic_DNA"/>
</dbReference>
<gene>
    <name evidence="5" type="ORF">CPY51_15635</name>
</gene>
<keyword evidence="6" id="KW-1185">Reference proteome</keyword>
<comment type="similarity">
    <text evidence="2">Belongs to the HAD-like hydrolase superfamily. CbbY/CbbZ/Gph/YieH family.</text>
</comment>
<dbReference type="AlphaFoldDB" id="A0A2W4CJ49"/>
<dbReference type="GO" id="GO:0046872">
    <property type="term" value="F:metal ion binding"/>
    <property type="evidence" value="ECO:0007669"/>
    <property type="project" value="UniProtKB-KW"/>
</dbReference>
<dbReference type="InterPro" id="IPR023214">
    <property type="entry name" value="HAD_sf"/>
</dbReference>
<keyword evidence="4" id="KW-0460">Magnesium</keyword>
<protein>
    <recommendedName>
        <fullName evidence="7">Hydrolase</fullName>
    </recommendedName>
</protein>
<dbReference type="SFLD" id="SFLDS00003">
    <property type="entry name" value="Haloacid_Dehalogenase"/>
    <property type="match status" value="1"/>
</dbReference>
<dbReference type="SUPFAM" id="SSF56784">
    <property type="entry name" value="HAD-like"/>
    <property type="match status" value="1"/>
</dbReference>
<evidence type="ECO:0000256" key="3">
    <source>
        <dbReference type="ARBA" id="ARBA00022723"/>
    </source>
</evidence>